<protein>
    <submittedName>
        <fullName evidence="2">Uncharacterized protein</fullName>
    </submittedName>
</protein>
<comment type="caution">
    <text evidence="2">The sequence shown here is derived from an EMBL/GenBank/DDBJ whole genome shotgun (WGS) entry which is preliminary data.</text>
</comment>
<accession>A0ABU6UG73</accession>
<feature type="compositionally biased region" description="Polar residues" evidence="1">
    <location>
        <begin position="100"/>
        <end position="115"/>
    </location>
</feature>
<gene>
    <name evidence="2" type="ORF">PIB30_050009</name>
</gene>
<dbReference type="Proteomes" id="UP001341840">
    <property type="component" value="Unassembled WGS sequence"/>
</dbReference>
<organism evidence="2 3">
    <name type="scientific">Stylosanthes scabra</name>
    <dbReference type="NCBI Taxonomy" id="79078"/>
    <lineage>
        <taxon>Eukaryota</taxon>
        <taxon>Viridiplantae</taxon>
        <taxon>Streptophyta</taxon>
        <taxon>Embryophyta</taxon>
        <taxon>Tracheophyta</taxon>
        <taxon>Spermatophyta</taxon>
        <taxon>Magnoliopsida</taxon>
        <taxon>eudicotyledons</taxon>
        <taxon>Gunneridae</taxon>
        <taxon>Pentapetalae</taxon>
        <taxon>rosids</taxon>
        <taxon>fabids</taxon>
        <taxon>Fabales</taxon>
        <taxon>Fabaceae</taxon>
        <taxon>Papilionoideae</taxon>
        <taxon>50 kb inversion clade</taxon>
        <taxon>dalbergioids sensu lato</taxon>
        <taxon>Dalbergieae</taxon>
        <taxon>Pterocarpus clade</taxon>
        <taxon>Stylosanthes</taxon>
    </lineage>
</organism>
<dbReference type="EMBL" id="JASCZI010121169">
    <property type="protein sequence ID" value="MED6160267.1"/>
    <property type="molecule type" value="Genomic_DNA"/>
</dbReference>
<evidence type="ECO:0000256" key="1">
    <source>
        <dbReference type="SAM" id="MobiDB-lite"/>
    </source>
</evidence>
<evidence type="ECO:0000313" key="3">
    <source>
        <dbReference type="Proteomes" id="UP001341840"/>
    </source>
</evidence>
<feature type="compositionally biased region" description="Low complexity" evidence="1">
    <location>
        <begin position="68"/>
        <end position="80"/>
    </location>
</feature>
<reference evidence="2 3" key="1">
    <citation type="journal article" date="2023" name="Plants (Basel)">
        <title>Bridging the Gap: Combining Genomics and Transcriptomics Approaches to Understand Stylosanthes scabra, an Orphan Legume from the Brazilian Caatinga.</title>
        <authorList>
            <person name="Ferreira-Neto J.R.C."/>
            <person name="da Silva M.D."/>
            <person name="Binneck E."/>
            <person name="de Melo N.F."/>
            <person name="da Silva R.H."/>
            <person name="de Melo A.L.T.M."/>
            <person name="Pandolfi V."/>
            <person name="Bustamante F.O."/>
            <person name="Brasileiro-Vidal A.C."/>
            <person name="Benko-Iseppon A.M."/>
        </authorList>
    </citation>
    <scope>NUCLEOTIDE SEQUENCE [LARGE SCALE GENOMIC DNA]</scope>
    <source>
        <tissue evidence="2">Leaves</tissue>
    </source>
</reference>
<keyword evidence="3" id="KW-1185">Reference proteome</keyword>
<evidence type="ECO:0000313" key="2">
    <source>
        <dbReference type="EMBL" id="MED6160267.1"/>
    </source>
</evidence>
<sequence length="231" mass="24626">MMNMNIKILEEIKRSSLFTSTKTHFSTLTPLSQKPSSSFLPKTHPLPPCFDAGGPLHRARRGGALLHSPIQPLSPTSTPSITPPSSPLASSNRTSPPPSTFTATKSTNSCTQPNPQFHASTLQSVIALAGPASRRHPRRSCVTPSPSPSLFPALSSLAHYCKPPHCLAVHCSPCPRRGGTVKLSPTLVTSSPLVLRSSVPDSAAPLGPFCYLYNYSRKEIQVAIARDDTAA</sequence>
<proteinExistence type="predicted"/>
<name>A0ABU6UG73_9FABA</name>
<feature type="region of interest" description="Disordered" evidence="1">
    <location>
        <begin position="67"/>
        <end position="115"/>
    </location>
</feature>